<evidence type="ECO:0000313" key="1">
    <source>
        <dbReference type="EMBL" id="KAF8751550.1"/>
    </source>
</evidence>
<dbReference type="AlphaFoldDB" id="A0A8H7I5T4"/>
<sequence>MILPNLARVASIISSGVLAAPWDASHSSATHHTRAIGPNQTKTYGVTGVDHLLSKRAANAFSSEAAKWFIASETGVHLDEVVHGTGHTIDGIFNKFFHQQFVRNGIRVANAVANVAMKGNKVILYGANFVKAKTIVPVATHVLQESAVKAAKLVTGATYNLHPIKLQYFIKDTEVHKVNLIALLYFASTN</sequence>
<evidence type="ECO:0000313" key="2">
    <source>
        <dbReference type="Proteomes" id="UP000614334"/>
    </source>
</evidence>
<comment type="caution">
    <text evidence="1">The sequence shown here is derived from an EMBL/GenBank/DDBJ whole genome shotgun (WGS) entry which is preliminary data.</text>
</comment>
<reference evidence="1" key="1">
    <citation type="submission" date="2020-09" db="EMBL/GenBank/DDBJ databases">
        <title>Comparative genome analyses of four rice-infecting Rhizoctonia solani isolates reveal extensive enrichment of homogalacturonan modification genes.</title>
        <authorList>
            <person name="Lee D.-Y."/>
            <person name="Jeon J."/>
            <person name="Kim K.-T."/>
            <person name="Cheong K."/>
            <person name="Song H."/>
            <person name="Choi G."/>
            <person name="Ko J."/>
            <person name="Opiyo S.O."/>
            <person name="Zuo S."/>
            <person name="Madhav S."/>
            <person name="Lee Y.-H."/>
            <person name="Wang G.-L."/>
        </authorList>
    </citation>
    <scope>NUCLEOTIDE SEQUENCE</scope>
    <source>
        <strain evidence="1">AG1-IA B2</strain>
    </source>
</reference>
<organism evidence="1 2">
    <name type="scientific">Rhizoctonia solani</name>
    <dbReference type="NCBI Taxonomy" id="456999"/>
    <lineage>
        <taxon>Eukaryota</taxon>
        <taxon>Fungi</taxon>
        <taxon>Dikarya</taxon>
        <taxon>Basidiomycota</taxon>
        <taxon>Agaricomycotina</taxon>
        <taxon>Agaricomycetes</taxon>
        <taxon>Cantharellales</taxon>
        <taxon>Ceratobasidiaceae</taxon>
        <taxon>Rhizoctonia</taxon>
    </lineage>
</organism>
<protein>
    <submittedName>
        <fullName evidence="1">Fungalysin metallopeptidase (M36)</fullName>
    </submittedName>
</protein>
<gene>
    <name evidence="1" type="ORF">RHS01_08438</name>
</gene>
<dbReference type="Proteomes" id="UP000614334">
    <property type="component" value="Unassembled WGS sequence"/>
</dbReference>
<accession>A0A8H7I5T4</accession>
<name>A0A8H7I5T4_9AGAM</name>
<dbReference type="EMBL" id="JACYCF010000017">
    <property type="protein sequence ID" value="KAF8751550.1"/>
    <property type="molecule type" value="Genomic_DNA"/>
</dbReference>
<proteinExistence type="predicted"/>